<dbReference type="EMBL" id="QVTE01000051">
    <property type="protein sequence ID" value="RFU66387.1"/>
    <property type="molecule type" value="Genomic_DNA"/>
</dbReference>
<feature type="transmembrane region" description="Helical" evidence="1">
    <location>
        <begin position="38"/>
        <end position="56"/>
    </location>
</feature>
<evidence type="ECO:0000313" key="2">
    <source>
        <dbReference type="EMBL" id="RFU66387.1"/>
    </source>
</evidence>
<accession>A0A372LJ11</accession>
<organism evidence="2 3">
    <name type="scientific">Peribacillus saganii</name>
    <dbReference type="NCBI Taxonomy" id="2303992"/>
    <lineage>
        <taxon>Bacteria</taxon>
        <taxon>Bacillati</taxon>
        <taxon>Bacillota</taxon>
        <taxon>Bacilli</taxon>
        <taxon>Bacillales</taxon>
        <taxon>Bacillaceae</taxon>
        <taxon>Peribacillus</taxon>
    </lineage>
</organism>
<dbReference type="AlphaFoldDB" id="A0A372LJ11"/>
<keyword evidence="3" id="KW-1185">Reference proteome</keyword>
<evidence type="ECO:0000313" key="3">
    <source>
        <dbReference type="Proteomes" id="UP000264541"/>
    </source>
</evidence>
<dbReference type="OrthoDB" id="1679483at2"/>
<dbReference type="NCBIfam" id="NF041644">
    <property type="entry name" value="CBO0543_fam"/>
    <property type="match status" value="1"/>
</dbReference>
<proteinExistence type="predicted"/>
<keyword evidence="1" id="KW-0472">Membrane</keyword>
<reference evidence="2 3" key="1">
    <citation type="submission" date="2018-08" db="EMBL/GenBank/DDBJ databases">
        <title>Bacillus chawlae sp. nov., Bacillus glennii sp. nov., and Bacillus saganii sp. nov. Isolated from the Vehicle Assembly Building at Kennedy Space Center where the Viking Spacecraft were Assembled.</title>
        <authorList>
            <person name="Seuylemezian A."/>
            <person name="Vaishampayan P."/>
        </authorList>
    </citation>
    <scope>NUCLEOTIDE SEQUENCE [LARGE SCALE GENOMIC DNA]</scope>
    <source>
        <strain evidence="2 3">V47-23a</strain>
    </source>
</reference>
<keyword evidence="1" id="KW-1133">Transmembrane helix</keyword>
<comment type="caution">
    <text evidence="2">The sequence shown here is derived from an EMBL/GenBank/DDBJ whole genome shotgun (WGS) entry which is preliminary data.</text>
</comment>
<feature type="transmembrane region" description="Helical" evidence="1">
    <location>
        <begin position="129"/>
        <end position="152"/>
    </location>
</feature>
<feature type="transmembrane region" description="Helical" evidence="1">
    <location>
        <begin position="101"/>
        <end position="117"/>
    </location>
</feature>
<evidence type="ECO:0000256" key="1">
    <source>
        <dbReference type="SAM" id="Phobius"/>
    </source>
</evidence>
<protein>
    <submittedName>
        <fullName evidence="2">Uncharacterized protein</fullName>
    </submittedName>
</protein>
<keyword evidence="1" id="KW-0812">Transmembrane</keyword>
<dbReference type="Proteomes" id="UP000264541">
    <property type="component" value="Unassembled WGS sequence"/>
</dbReference>
<gene>
    <name evidence="2" type="ORF">D0469_17290</name>
</gene>
<sequence>MRLHDESRNTEHFYQQVAQINEKYFEFWREHTFLQWEWWLSVGLSIIPWIIWWKYINKKSTARYMSAAFFIIIISSWLDFFGVVNGLWYYSGIVIPTIPSYVPWDLCLIPVTMTLFMQFKPHVSSIKKAIVYASLVAFVGEPVFDWIGLYEIVNWKHIYSFPIYAIIYLTADWITKRKSFGPVQ</sequence>
<name>A0A372LJ11_9BACI</name>
<dbReference type="RefSeq" id="WP_117327971.1">
    <property type="nucleotide sequence ID" value="NZ_QVTE01000051.1"/>
</dbReference>
<dbReference type="InterPro" id="IPR048147">
    <property type="entry name" value="CBO0543-like"/>
</dbReference>
<feature type="transmembrane region" description="Helical" evidence="1">
    <location>
        <begin position="68"/>
        <end position="89"/>
    </location>
</feature>
<feature type="transmembrane region" description="Helical" evidence="1">
    <location>
        <begin position="158"/>
        <end position="175"/>
    </location>
</feature>